<proteinExistence type="predicted"/>
<dbReference type="OrthoDB" id="8592387at2"/>
<dbReference type="AlphaFoldDB" id="A0A502DWE0"/>
<dbReference type="EMBL" id="RCZI01000002">
    <property type="protein sequence ID" value="TPG28989.1"/>
    <property type="molecule type" value="Genomic_DNA"/>
</dbReference>
<gene>
    <name evidence="2" type="ORF">EAH82_09455</name>
</gene>
<feature type="chain" id="PRO_5021403896" description="Copper chaperone PCu(A)C" evidence="1">
    <location>
        <begin position="22"/>
        <end position="126"/>
    </location>
</feature>
<feature type="signal peptide" evidence="1">
    <location>
        <begin position="1"/>
        <end position="21"/>
    </location>
</feature>
<reference evidence="2 3" key="1">
    <citation type="journal article" date="2019" name="Environ. Microbiol.">
        <title>Species interactions and distinct microbial communities in high Arctic permafrost affected cryosols are associated with the CH4 and CO2 gas fluxes.</title>
        <authorList>
            <person name="Altshuler I."/>
            <person name="Hamel J."/>
            <person name="Turney S."/>
            <person name="Magnuson E."/>
            <person name="Levesque R."/>
            <person name="Greer C."/>
            <person name="Whyte L.G."/>
        </authorList>
    </citation>
    <scope>NUCLEOTIDE SEQUENCE [LARGE SCALE GENOMIC DNA]</scope>
    <source>
        <strain evidence="2 3">S06.C</strain>
    </source>
</reference>
<dbReference type="Proteomes" id="UP000319212">
    <property type="component" value="Unassembled WGS sequence"/>
</dbReference>
<evidence type="ECO:0000313" key="2">
    <source>
        <dbReference type="EMBL" id="TPG28989.1"/>
    </source>
</evidence>
<dbReference type="RefSeq" id="WP_140841061.1">
    <property type="nucleotide sequence ID" value="NZ_RCZI01000002.1"/>
</dbReference>
<comment type="caution">
    <text evidence="2">The sequence shown here is derived from an EMBL/GenBank/DDBJ whole genome shotgun (WGS) entry which is preliminary data.</text>
</comment>
<evidence type="ECO:0000313" key="3">
    <source>
        <dbReference type="Proteomes" id="UP000319212"/>
    </source>
</evidence>
<sequence length="126" mass="13287">MKKLHTLLAASLFAVAGNALAHGDDHAHTPRHGGVVTEVKDMDYELVAKPGVVQLWLRDHGKPADVAKASAKLTLLAGTDKQDVELKPAGDRLEATGSFKTAAGTKAVVVVRIDGKPASTARFTLR</sequence>
<protein>
    <recommendedName>
        <fullName evidence="4">Copper chaperone PCu(A)C</fullName>
    </recommendedName>
</protein>
<evidence type="ECO:0008006" key="4">
    <source>
        <dbReference type="Google" id="ProtNLM"/>
    </source>
</evidence>
<organism evidence="2 3">
    <name type="scientific">Variovorax guangxiensis</name>
    <dbReference type="NCBI Taxonomy" id="1775474"/>
    <lineage>
        <taxon>Bacteria</taxon>
        <taxon>Pseudomonadati</taxon>
        <taxon>Pseudomonadota</taxon>
        <taxon>Betaproteobacteria</taxon>
        <taxon>Burkholderiales</taxon>
        <taxon>Comamonadaceae</taxon>
        <taxon>Variovorax</taxon>
    </lineage>
</organism>
<name>A0A502DWE0_9BURK</name>
<accession>A0A502DWE0</accession>
<keyword evidence="1" id="KW-0732">Signal</keyword>
<evidence type="ECO:0000256" key="1">
    <source>
        <dbReference type="SAM" id="SignalP"/>
    </source>
</evidence>